<evidence type="ECO:0000313" key="3">
    <source>
        <dbReference type="EMBL" id="MPL87837.1"/>
    </source>
</evidence>
<dbReference type="EMBL" id="VSSQ01000245">
    <property type="protein sequence ID" value="MPL87837.1"/>
    <property type="molecule type" value="Genomic_DNA"/>
</dbReference>
<name>A0A644V9F7_9ZZZZ</name>
<dbReference type="SUPFAM" id="SSF53041">
    <property type="entry name" value="Resolvase-like"/>
    <property type="match status" value="1"/>
</dbReference>
<dbReference type="SMART" id="SM00857">
    <property type="entry name" value="Resolvase"/>
    <property type="match status" value="1"/>
</dbReference>
<organism evidence="3">
    <name type="scientific">bioreactor metagenome</name>
    <dbReference type="NCBI Taxonomy" id="1076179"/>
    <lineage>
        <taxon>unclassified sequences</taxon>
        <taxon>metagenomes</taxon>
        <taxon>ecological metagenomes</taxon>
    </lineage>
</organism>
<dbReference type="PANTHER" id="PTHR30461:SF23">
    <property type="entry name" value="DNA RECOMBINASE-RELATED"/>
    <property type="match status" value="1"/>
</dbReference>
<dbReference type="GO" id="GO:0000150">
    <property type="term" value="F:DNA strand exchange activity"/>
    <property type="evidence" value="ECO:0007669"/>
    <property type="project" value="InterPro"/>
</dbReference>
<dbReference type="InterPro" id="IPR038109">
    <property type="entry name" value="DNA_bind_recomb_sf"/>
</dbReference>
<dbReference type="PROSITE" id="PS51737">
    <property type="entry name" value="RECOMBINASE_DNA_BIND"/>
    <property type="match status" value="1"/>
</dbReference>
<gene>
    <name evidence="3" type="ORF">SDC9_33847</name>
</gene>
<dbReference type="InterPro" id="IPR006119">
    <property type="entry name" value="Resolv_N"/>
</dbReference>
<dbReference type="CDD" id="cd00338">
    <property type="entry name" value="Ser_Recombinase"/>
    <property type="match status" value="1"/>
</dbReference>
<dbReference type="PROSITE" id="PS51736">
    <property type="entry name" value="RECOMBINASES_3"/>
    <property type="match status" value="1"/>
</dbReference>
<dbReference type="Pfam" id="PF00239">
    <property type="entry name" value="Resolvase"/>
    <property type="match status" value="1"/>
</dbReference>
<feature type="domain" description="Resolvase/invertase-type recombinase catalytic" evidence="1">
    <location>
        <begin position="31"/>
        <end position="179"/>
    </location>
</feature>
<dbReference type="InterPro" id="IPR036162">
    <property type="entry name" value="Resolvase-like_N_sf"/>
</dbReference>
<evidence type="ECO:0000259" key="1">
    <source>
        <dbReference type="PROSITE" id="PS51736"/>
    </source>
</evidence>
<comment type="caution">
    <text evidence="3">The sequence shown here is derived from an EMBL/GenBank/DDBJ whole genome shotgun (WGS) entry which is preliminary data.</text>
</comment>
<dbReference type="InterPro" id="IPR050639">
    <property type="entry name" value="SSR_resolvase"/>
</dbReference>
<dbReference type="PANTHER" id="PTHR30461">
    <property type="entry name" value="DNA-INVERTASE FROM LAMBDOID PROPHAGE"/>
    <property type="match status" value="1"/>
</dbReference>
<dbReference type="InterPro" id="IPR025827">
    <property type="entry name" value="Zn_ribbon_recom_dom"/>
</dbReference>
<dbReference type="Gene3D" id="3.40.50.1390">
    <property type="entry name" value="Resolvase, N-terminal catalytic domain"/>
    <property type="match status" value="1"/>
</dbReference>
<dbReference type="Gene3D" id="3.90.1750.20">
    <property type="entry name" value="Putative Large Serine Recombinase, Chain B, Domain 2"/>
    <property type="match status" value="1"/>
</dbReference>
<dbReference type="InterPro" id="IPR011109">
    <property type="entry name" value="DNA_bind_recombinase_dom"/>
</dbReference>
<sequence>MGERRKRMAKKVVRIDPVRQQVVRQLQPKKRVCAYCRVSTDSREQQNSFTTQMEYYTALIENQENWQFAGIYADEARSGTKLQKRDEFLRMMKDCEDGKIDMIITKSLTRFARNTVDSIQALRRLKEFGVSVYFEKEHIDSLSEKSELMLTILSSLAQGESESISTNNKWAAIKRFQDGTFILGTPAYGYTKDVNGELLIQEEEAAVVRRIFREYLNGKGTYAIAKDLSEEGIPTIRSAEKWHDGVIKEMLLNPIYTGNLLHQKTMTTQVLPFKRQRNKGQLPQYLIEDNHEPLISHEQVEAIRKIFEYRRKQMGMDDSEKYRSRYAFSSKILCGECGGMLRRQKIYIGKPYEKIQWCCRQHILDNTKCSQKAIREDDVQWAFSVMWNKLVSNYTDILTPLLDILKKLRMDEQQEQEIGDCSNRIMELTEQGHILSRLVSKGYIDPAVFIERQNTLTIELAAIKKKRSQLLDNNGFDQEITGTEQLLELIRNNPHVIEEYREDFFLQAIDKVIIQKNGQIIFRLINRLELSESYRKEAVEDDAKAYAHRV</sequence>
<accession>A0A644V9F7</accession>
<dbReference type="Pfam" id="PF07508">
    <property type="entry name" value="Recombinase"/>
    <property type="match status" value="1"/>
</dbReference>
<protein>
    <submittedName>
        <fullName evidence="3">Uncharacterized protein</fullName>
    </submittedName>
</protein>
<evidence type="ECO:0000259" key="2">
    <source>
        <dbReference type="PROSITE" id="PS51737"/>
    </source>
</evidence>
<dbReference type="GO" id="GO:0003677">
    <property type="term" value="F:DNA binding"/>
    <property type="evidence" value="ECO:0007669"/>
    <property type="project" value="InterPro"/>
</dbReference>
<reference evidence="3" key="1">
    <citation type="submission" date="2019-08" db="EMBL/GenBank/DDBJ databases">
        <authorList>
            <person name="Kucharzyk K."/>
            <person name="Murdoch R.W."/>
            <person name="Higgins S."/>
            <person name="Loffler F."/>
        </authorList>
    </citation>
    <scope>NUCLEOTIDE SEQUENCE</scope>
</reference>
<proteinExistence type="predicted"/>
<feature type="domain" description="Recombinase" evidence="2">
    <location>
        <begin position="187"/>
        <end position="313"/>
    </location>
</feature>
<dbReference type="Pfam" id="PF13408">
    <property type="entry name" value="Zn_ribbon_recom"/>
    <property type="match status" value="1"/>
</dbReference>
<dbReference type="AlphaFoldDB" id="A0A644V9F7"/>